<dbReference type="OrthoDB" id="9856305at2"/>
<dbReference type="EMBL" id="FNNZ01000055">
    <property type="protein sequence ID" value="SDX68601.1"/>
    <property type="molecule type" value="Genomic_DNA"/>
</dbReference>
<dbReference type="Proteomes" id="UP000198816">
    <property type="component" value="Unassembled WGS sequence"/>
</dbReference>
<dbReference type="STRING" id="1058.SAMN05421783_15512"/>
<proteinExistence type="predicted"/>
<dbReference type="AlphaFoldDB" id="A0A1H3DQF4"/>
<evidence type="ECO:0000313" key="1">
    <source>
        <dbReference type="EMBL" id="SDX68601.1"/>
    </source>
</evidence>
<keyword evidence="2" id="KW-1185">Reference proteome</keyword>
<protein>
    <submittedName>
        <fullName evidence="1">Uncharacterized protein</fullName>
    </submittedName>
</protein>
<organism evidence="1 2">
    <name type="scientific">Thiocapsa roseopersicina</name>
    <dbReference type="NCBI Taxonomy" id="1058"/>
    <lineage>
        <taxon>Bacteria</taxon>
        <taxon>Pseudomonadati</taxon>
        <taxon>Pseudomonadota</taxon>
        <taxon>Gammaproteobacteria</taxon>
        <taxon>Chromatiales</taxon>
        <taxon>Chromatiaceae</taxon>
        <taxon>Thiocapsa</taxon>
    </lineage>
</organism>
<dbReference type="RefSeq" id="WP_093038579.1">
    <property type="nucleotide sequence ID" value="NZ_FNNZ01000055.1"/>
</dbReference>
<sequence length="104" mass="10589">MTPERKAALTIANGILKIGIEATGIYADARSVTETIADLEASRAELIGQATALLPKIAARRATLAAAIEDAGPGAECLRLLTNSLATLDNAMTALLAVSEGAEA</sequence>
<reference evidence="2" key="1">
    <citation type="submission" date="2016-10" db="EMBL/GenBank/DDBJ databases">
        <authorList>
            <person name="Varghese N."/>
            <person name="Submissions S."/>
        </authorList>
    </citation>
    <scope>NUCLEOTIDE SEQUENCE [LARGE SCALE GENOMIC DNA]</scope>
    <source>
        <strain evidence="2">DSM 217</strain>
    </source>
</reference>
<accession>A0A1H3DQF4</accession>
<name>A0A1H3DQF4_THIRO</name>
<evidence type="ECO:0000313" key="2">
    <source>
        <dbReference type="Proteomes" id="UP000198816"/>
    </source>
</evidence>
<gene>
    <name evidence="1" type="ORF">SAMN05421783_15512</name>
</gene>